<evidence type="ECO:0000256" key="2">
    <source>
        <dbReference type="ARBA" id="ARBA00023002"/>
    </source>
</evidence>
<keyword evidence="5" id="KW-1185">Reference proteome</keyword>
<dbReference type="Pfam" id="PF00106">
    <property type="entry name" value="adh_short"/>
    <property type="match status" value="1"/>
</dbReference>
<proteinExistence type="inferred from homology"/>
<dbReference type="Proteomes" id="UP000276232">
    <property type="component" value="Unassembled WGS sequence"/>
</dbReference>
<dbReference type="GO" id="GO:0050664">
    <property type="term" value="F:oxidoreductase activity, acting on NAD(P)H, oxygen as acceptor"/>
    <property type="evidence" value="ECO:0007669"/>
    <property type="project" value="TreeGrafter"/>
</dbReference>
<accession>A0A3N1GAL3</accession>
<gene>
    <name evidence="4" type="ORF">EDC03_2742</name>
</gene>
<comment type="caution">
    <text evidence="4">The sequence shown here is derived from an EMBL/GenBank/DDBJ whole genome shotgun (WGS) entry which is preliminary data.</text>
</comment>
<keyword evidence="2" id="KW-0560">Oxidoreductase</keyword>
<evidence type="ECO:0000256" key="3">
    <source>
        <dbReference type="RuleBase" id="RU000363"/>
    </source>
</evidence>
<dbReference type="InParanoid" id="A0A3N1GAL3"/>
<dbReference type="SUPFAM" id="SSF51735">
    <property type="entry name" value="NAD(P)-binding Rossmann-fold domains"/>
    <property type="match status" value="1"/>
</dbReference>
<name>A0A3N1GAL3_9ACTN</name>
<dbReference type="EMBL" id="RJKN01000007">
    <property type="protein sequence ID" value="ROP27218.1"/>
    <property type="molecule type" value="Genomic_DNA"/>
</dbReference>
<dbReference type="InterPro" id="IPR002347">
    <property type="entry name" value="SDR_fam"/>
</dbReference>
<reference evidence="4 5" key="1">
    <citation type="journal article" date="2015" name="Stand. Genomic Sci.">
        <title>Genomic Encyclopedia of Bacterial and Archaeal Type Strains, Phase III: the genomes of soil and plant-associated and newly described type strains.</title>
        <authorList>
            <person name="Whitman W.B."/>
            <person name="Woyke T."/>
            <person name="Klenk H.P."/>
            <person name="Zhou Y."/>
            <person name="Lilburn T.G."/>
            <person name="Beck B.J."/>
            <person name="De Vos P."/>
            <person name="Vandamme P."/>
            <person name="Eisen J.A."/>
            <person name="Garrity G."/>
            <person name="Hugenholtz P."/>
            <person name="Kyrpides N.C."/>
        </authorList>
    </citation>
    <scope>NUCLEOTIDE SEQUENCE [LARGE SCALE GENOMIC DNA]</scope>
    <source>
        <strain evidence="4 5">CECT 7306</strain>
    </source>
</reference>
<evidence type="ECO:0000313" key="5">
    <source>
        <dbReference type="Proteomes" id="UP000276232"/>
    </source>
</evidence>
<dbReference type="InterPro" id="IPR036291">
    <property type="entry name" value="NAD(P)-bd_dom_sf"/>
</dbReference>
<evidence type="ECO:0000313" key="4">
    <source>
        <dbReference type="EMBL" id="ROP27218.1"/>
    </source>
</evidence>
<comment type="similarity">
    <text evidence="1 3">Belongs to the short-chain dehydrogenases/reductases (SDR) family.</text>
</comment>
<dbReference type="OrthoDB" id="9781117at2"/>
<dbReference type="PRINTS" id="PR00080">
    <property type="entry name" value="SDRFAMILY"/>
</dbReference>
<dbReference type="PANTHER" id="PTHR43008:SF4">
    <property type="entry name" value="CHAIN DEHYDROGENASE, PUTATIVE (AFU_ORTHOLOGUE AFUA_4G08710)-RELATED"/>
    <property type="match status" value="1"/>
</dbReference>
<protein>
    <submittedName>
        <fullName evidence="4">NADP-dependent 3-hydroxy acid dehydrogenase YdfG</fullName>
    </submittedName>
</protein>
<sequence>MTVVVVTGASRGMGTLTARRLAEQGCTVFAGARRPAAVAEQLRQEPVGGDLRPLALDVTDDASVASAAQEVEAAAGAVDVVVNNAGVAGTWAGPGDVGPEDFREVLDVNVLGPVRVTRAFLPLLLRAERPRLVMVSSGMGSFAHQTGDPVYADIAHLPYPASKAALDMLVVQYAKALPQVLVTAVDPGLTATDFTGGAGHTVAEGAAPIIAAALDTVGPSGRLVDADGAAGW</sequence>
<dbReference type="PANTHER" id="PTHR43008">
    <property type="entry name" value="BENZIL REDUCTASE"/>
    <property type="match status" value="1"/>
</dbReference>
<dbReference type="Gene3D" id="3.40.50.720">
    <property type="entry name" value="NAD(P)-binding Rossmann-like Domain"/>
    <property type="match status" value="1"/>
</dbReference>
<organism evidence="4 5">
    <name type="scientific">Pseudokineococcus lusitanus</name>
    <dbReference type="NCBI Taxonomy" id="763993"/>
    <lineage>
        <taxon>Bacteria</taxon>
        <taxon>Bacillati</taxon>
        <taxon>Actinomycetota</taxon>
        <taxon>Actinomycetes</taxon>
        <taxon>Kineosporiales</taxon>
        <taxon>Kineosporiaceae</taxon>
        <taxon>Pseudokineococcus</taxon>
    </lineage>
</organism>
<evidence type="ECO:0000256" key="1">
    <source>
        <dbReference type="ARBA" id="ARBA00006484"/>
    </source>
</evidence>
<dbReference type="PRINTS" id="PR00081">
    <property type="entry name" value="GDHRDH"/>
</dbReference>
<dbReference type="AlphaFoldDB" id="A0A3N1GAL3"/>
<dbReference type="RefSeq" id="WP_123380810.1">
    <property type="nucleotide sequence ID" value="NZ_RJKN01000007.1"/>
</dbReference>